<dbReference type="EMBL" id="JAEAOA010000198">
    <property type="protein sequence ID" value="KAK3584748.1"/>
    <property type="molecule type" value="Genomic_DNA"/>
</dbReference>
<reference evidence="1" key="2">
    <citation type="journal article" date="2021" name="Genome Biol. Evol.">
        <title>Developing a high-quality reference genome for a parasitic bivalve with doubly uniparental inheritance (Bivalvia: Unionida).</title>
        <authorList>
            <person name="Smith C.H."/>
        </authorList>
    </citation>
    <scope>NUCLEOTIDE SEQUENCE</scope>
    <source>
        <strain evidence="1">CHS0354</strain>
        <tissue evidence="1">Mantle</tissue>
    </source>
</reference>
<evidence type="ECO:0000313" key="1">
    <source>
        <dbReference type="EMBL" id="KAK3584748.1"/>
    </source>
</evidence>
<sequence length="95" mass="10444">MKISERNEIKKSTTRMIHVAPSTDGIDTNVFSGRQISCRSTNRVIPVAPSTDGIDTNVSFGRQNVHRSPIPHSNDLEGSIQHAPKICVDSTMKDL</sequence>
<dbReference type="Proteomes" id="UP001195483">
    <property type="component" value="Unassembled WGS sequence"/>
</dbReference>
<gene>
    <name evidence="1" type="ORF">CHS0354_002267</name>
</gene>
<reference evidence="1" key="3">
    <citation type="submission" date="2023-05" db="EMBL/GenBank/DDBJ databases">
        <authorList>
            <person name="Smith C.H."/>
        </authorList>
    </citation>
    <scope>NUCLEOTIDE SEQUENCE</scope>
    <source>
        <strain evidence="1">CHS0354</strain>
        <tissue evidence="1">Mantle</tissue>
    </source>
</reference>
<name>A0AAE0S3X8_9BIVA</name>
<organism evidence="1 2">
    <name type="scientific">Potamilus streckersoni</name>
    <dbReference type="NCBI Taxonomy" id="2493646"/>
    <lineage>
        <taxon>Eukaryota</taxon>
        <taxon>Metazoa</taxon>
        <taxon>Spiralia</taxon>
        <taxon>Lophotrochozoa</taxon>
        <taxon>Mollusca</taxon>
        <taxon>Bivalvia</taxon>
        <taxon>Autobranchia</taxon>
        <taxon>Heteroconchia</taxon>
        <taxon>Palaeoheterodonta</taxon>
        <taxon>Unionida</taxon>
        <taxon>Unionoidea</taxon>
        <taxon>Unionidae</taxon>
        <taxon>Ambleminae</taxon>
        <taxon>Lampsilini</taxon>
        <taxon>Potamilus</taxon>
    </lineage>
</organism>
<dbReference type="AlphaFoldDB" id="A0AAE0S3X8"/>
<protein>
    <submittedName>
        <fullName evidence="1">Uncharacterized protein</fullName>
    </submittedName>
</protein>
<evidence type="ECO:0000313" key="2">
    <source>
        <dbReference type="Proteomes" id="UP001195483"/>
    </source>
</evidence>
<comment type="caution">
    <text evidence="1">The sequence shown here is derived from an EMBL/GenBank/DDBJ whole genome shotgun (WGS) entry which is preliminary data.</text>
</comment>
<keyword evidence="2" id="KW-1185">Reference proteome</keyword>
<accession>A0AAE0S3X8</accession>
<proteinExistence type="predicted"/>
<reference evidence="1" key="1">
    <citation type="journal article" date="2021" name="Genome Biol. Evol.">
        <title>A High-Quality Reference Genome for a Parasitic Bivalve with Doubly Uniparental Inheritance (Bivalvia: Unionida).</title>
        <authorList>
            <person name="Smith C.H."/>
        </authorList>
    </citation>
    <scope>NUCLEOTIDE SEQUENCE</scope>
    <source>
        <strain evidence="1">CHS0354</strain>
    </source>
</reference>